<organism evidence="2 3">
    <name type="scientific">Lupinus luteus</name>
    <name type="common">European yellow lupine</name>
    <dbReference type="NCBI Taxonomy" id="3873"/>
    <lineage>
        <taxon>Eukaryota</taxon>
        <taxon>Viridiplantae</taxon>
        <taxon>Streptophyta</taxon>
        <taxon>Embryophyta</taxon>
        <taxon>Tracheophyta</taxon>
        <taxon>Spermatophyta</taxon>
        <taxon>Magnoliopsida</taxon>
        <taxon>eudicotyledons</taxon>
        <taxon>Gunneridae</taxon>
        <taxon>Pentapetalae</taxon>
        <taxon>rosids</taxon>
        <taxon>fabids</taxon>
        <taxon>Fabales</taxon>
        <taxon>Fabaceae</taxon>
        <taxon>Papilionoideae</taxon>
        <taxon>50 kb inversion clade</taxon>
        <taxon>genistoids sensu lato</taxon>
        <taxon>core genistoids</taxon>
        <taxon>Genisteae</taxon>
        <taxon>Lupinus</taxon>
    </lineage>
</organism>
<dbReference type="AlphaFoldDB" id="A0AAV1WLP6"/>
<feature type="compositionally biased region" description="Polar residues" evidence="1">
    <location>
        <begin position="13"/>
        <end position="25"/>
    </location>
</feature>
<comment type="caution">
    <text evidence="2">The sequence shown here is derived from an EMBL/GenBank/DDBJ whole genome shotgun (WGS) entry which is preliminary data.</text>
</comment>
<feature type="region of interest" description="Disordered" evidence="1">
    <location>
        <begin position="1"/>
        <end position="25"/>
    </location>
</feature>
<sequence>MTKTRFMKKANPGNGSNPQTNTTNRNIEVGDNCAIKLINEDMNNNLGIVNFKRCFMSFIYFCTNFDFIMILHNWNQVTRDFFE</sequence>
<proteinExistence type="predicted"/>
<keyword evidence="3" id="KW-1185">Reference proteome</keyword>
<protein>
    <submittedName>
        <fullName evidence="2">Uncharacterized protein</fullName>
    </submittedName>
</protein>
<evidence type="ECO:0000313" key="3">
    <source>
        <dbReference type="Proteomes" id="UP001497480"/>
    </source>
</evidence>
<evidence type="ECO:0000313" key="2">
    <source>
        <dbReference type="EMBL" id="CAL0310209.1"/>
    </source>
</evidence>
<dbReference type="Proteomes" id="UP001497480">
    <property type="component" value="Unassembled WGS sequence"/>
</dbReference>
<accession>A0AAV1WLP6</accession>
<gene>
    <name evidence="2" type="ORF">LLUT_LOCUS11269</name>
</gene>
<name>A0AAV1WLP6_LUPLU</name>
<reference evidence="2 3" key="1">
    <citation type="submission" date="2024-03" db="EMBL/GenBank/DDBJ databases">
        <authorList>
            <person name="Martinez-Hernandez J."/>
        </authorList>
    </citation>
    <scope>NUCLEOTIDE SEQUENCE [LARGE SCALE GENOMIC DNA]</scope>
</reference>
<dbReference type="EMBL" id="CAXHTB010000007">
    <property type="protein sequence ID" value="CAL0310209.1"/>
    <property type="molecule type" value="Genomic_DNA"/>
</dbReference>
<evidence type="ECO:0000256" key="1">
    <source>
        <dbReference type="SAM" id="MobiDB-lite"/>
    </source>
</evidence>